<dbReference type="Proteomes" id="UP000613580">
    <property type="component" value="Unassembled WGS sequence"/>
</dbReference>
<dbReference type="InterPro" id="IPR032675">
    <property type="entry name" value="LRR_dom_sf"/>
</dbReference>
<protein>
    <recommendedName>
        <fullName evidence="4">F-box domain-containing protein</fullName>
    </recommendedName>
</protein>
<gene>
    <name evidence="2" type="ORF">HMN09_01172700</name>
</gene>
<comment type="caution">
    <text evidence="2">The sequence shown here is derived from an EMBL/GenBank/DDBJ whole genome shotgun (WGS) entry which is preliminary data.</text>
</comment>
<feature type="region of interest" description="Disordered" evidence="1">
    <location>
        <begin position="57"/>
        <end position="101"/>
    </location>
</feature>
<organism evidence="2 3">
    <name type="scientific">Mycena chlorophos</name>
    <name type="common">Agaric fungus</name>
    <name type="synonym">Agaricus chlorophos</name>
    <dbReference type="NCBI Taxonomy" id="658473"/>
    <lineage>
        <taxon>Eukaryota</taxon>
        <taxon>Fungi</taxon>
        <taxon>Dikarya</taxon>
        <taxon>Basidiomycota</taxon>
        <taxon>Agaricomycotina</taxon>
        <taxon>Agaricomycetes</taxon>
        <taxon>Agaricomycetidae</taxon>
        <taxon>Agaricales</taxon>
        <taxon>Marasmiineae</taxon>
        <taxon>Mycenaceae</taxon>
        <taxon>Mycena</taxon>
    </lineage>
</organism>
<evidence type="ECO:0000313" key="3">
    <source>
        <dbReference type="Proteomes" id="UP000613580"/>
    </source>
</evidence>
<keyword evidence="3" id="KW-1185">Reference proteome</keyword>
<sequence>MGFRETERALATDSGFSGVYWTVPLGVNAPFLALAVSSEAFCQWSAAALSRERRQSHAQIAGCKPRNATKSEESRLLRAASPGSVQGAERRQTEGGTGIYSASMTVRDRGWRCVRRRIGQPQLLPAVSGPGTARSRARQGLLPTFTSSPMDEPTTAALHRQLGAIEENISSHHKALAQLVVDRQKIVQQLKHRTYDPILLLPVEIASRIFMQYASNHGPIVFKPKANHLNGAFVLASICRQWRDIALGLPSVWARLELWELHKRMETPVALCVERALNKLVEVRFEGSLYDVSAQMRWLQLLGPLDAAQHLRTLTVKCELRAQQQSGLGPLRGRLASLHKLRLYCLSGRTPNSGQRLTVFDVAPKLEVLELVDLSPKDIALPWSQLTQLVLTCTIKRDENDRRGYGPGWLAILSETPNLETLFVNLTDNPEPYGADEDRPVTRLEKLTSFTLLWPFHNAIDYWTEALELPALVELTVCVDCETYEHVPDLITRSRCANTLRFLTLKHDNGPEVETYNSGLRQLLDVLPKLDVLTMEDLPSKQHDVESFFDELLPLKDDGPFTEIGELRVKIKPMVPLQPLSYTMVLEFIEQRMRAKAGSLRRVEVSVLKDDMSPEVDQQDLDALEKIKQLAAAAVAEGGPEISILELKPVESVGPQLC</sequence>
<accession>A0A8H6S6M6</accession>
<proteinExistence type="predicted"/>
<dbReference type="EMBL" id="JACAZE010000020">
    <property type="protein sequence ID" value="KAF7293773.1"/>
    <property type="molecule type" value="Genomic_DNA"/>
</dbReference>
<reference evidence="2" key="1">
    <citation type="submission" date="2020-05" db="EMBL/GenBank/DDBJ databases">
        <title>Mycena genomes resolve the evolution of fungal bioluminescence.</title>
        <authorList>
            <person name="Tsai I.J."/>
        </authorList>
    </citation>
    <scope>NUCLEOTIDE SEQUENCE</scope>
    <source>
        <strain evidence="2">110903Hualien_Pintung</strain>
    </source>
</reference>
<dbReference type="OrthoDB" id="2269034at2759"/>
<evidence type="ECO:0000313" key="2">
    <source>
        <dbReference type="EMBL" id="KAF7293773.1"/>
    </source>
</evidence>
<name>A0A8H6S6M6_MYCCL</name>
<evidence type="ECO:0000256" key="1">
    <source>
        <dbReference type="SAM" id="MobiDB-lite"/>
    </source>
</evidence>
<evidence type="ECO:0008006" key="4">
    <source>
        <dbReference type="Google" id="ProtNLM"/>
    </source>
</evidence>
<dbReference type="Gene3D" id="3.80.10.10">
    <property type="entry name" value="Ribonuclease Inhibitor"/>
    <property type="match status" value="1"/>
</dbReference>
<dbReference type="AlphaFoldDB" id="A0A8H6S6M6"/>